<protein>
    <submittedName>
        <fullName evidence="1">Uncharacterized protein</fullName>
    </submittedName>
</protein>
<dbReference type="Proteomes" id="UP000186601">
    <property type="component" value="Unassembled WGS sequence"/>
</dbReference>
<name>A0A2R6NQ31_9APHY</name>
<comment type="caution">
    <text evidence="1">The sequence shown here is derived from an EMBL/GenBank/DDBJ whole genome shotgun (WGS) entry which is preliminary data.</text>
</comment>
<accession>A0A2R6NQ31</accession>
<dbReference type="EMBL" id="MLYV02000976">
    <property type="protein sequence ID" value="PSR74594.1"/>
    <property type="molecule type" value="Genomic_DNA"/>
</dbReference>
<proteinExistence type="predicted"/>
<sequence>MKELRLVRVGAWQANIVETGSIISIRRWRHEVEDSPLTTAVAALHRLHIVQLWEEDEHLLLAQYMEYEANVTLAAWWNKPAAVIGNTTRAKVPGPVNVGKLKMRPRVDNNH</sequence>
<evidence type="ECO:0000313" key="1">
    <source>
        <dbReference type="EMBL" id="PSR74594.1"/>
    </source>
</evidence>
<reference evidence="1 2" key="1">
    <citation type="submission" date="2018-02" db="EMBL/GenBank/DDBJ databases">
        <title>Genome sequence of the basidiomycete white-rot fungus Phlebia centrifuga.</title>
        <authorList>
            <person name="Granchi Z."/>
            <person name="Peng M."/>
            <person name="de Vries R.P."/>
            <person name="Hilden K."/>
            <person name="Makela M.R."/>
            <person name="Grigoriev I."/>
            <person name="Riley R."/>
        </authorList>
    </citation>
    <scope>NUCLEOTIDE SEQUENCE [LARGE SCALE GENOMIC DNA]</scope>
    <source>
        <strain evidence="1 2">FBCC195</strain>
    </source>
</reference>
<keyword evidence="2" id="KW-1185">Reference proteome</keyword>
<organism evidence="1 2">
    <name type="scientific">Hermanssonia centrifuga</name>
    <dbReference type="NCBI Taxonomy" id="98765"/>
    <lineage>
        <taxon>Eukaryota</taxon>
        <taxon>Fungi</taxon>
        <taxon>Dikarya</taxon>
        <taxon>Basidiomycota</taxon>
        <taxon>Agaricomycotina</taxon>
        <taxon>Agaricomycetes</taxon>
        <taxon>Polyporales</taxon>
        <taxon>Meruliaceae</taxon>
        <taxon>Hermanssonia</taxon>
    </lineage>
</organism>
<evidence type="ECO:0000313" key="2">
    <source>
        <dbReference type="Proteomes" id="UP000186601"/>
    </source>
</evidence>
<gene>
    <name evidence="1" type="ORF">PHLCEN_2v9771</name>
</gene>
<dbReference type="AlphaFoldDB" id="A0A2R6NQ31"/>